<dbReference type="AlphaFoldDB" id="A0A382EW12"/>
<name>A0A382EW12_9ZZZZ</name>
<feature type="domain" description="Thioredoxin" evidence="2">
    <location>
        <begin position="44"/>
        <end position="198"/>
    </location>
</feature>
<dbReference type="InterPro" id="IPR000866">
    <property type="entry name" value="AhpC/TSA"/>
</dbReference>
<evidence type="ECO:0000313" key="3">
    <source>
        <dbReference type="EMBL" id="SVB54133.1"/>
    </source>
</evidence>
<dbReference type="EMBL" id="UINC01046302">
    <property type="protein sequence ID" value="SVB54133.1"/>
    <property type="molecule type" value="Genomic_DNA"/>
</dbReference>
<dbReference type="Gene3D" id="3.40.30.10">
    <property type="entry name" value="Glutaredoxin"/>
    <property type="match status" value="1"/>
</dbReference>
<dbReference type="GO" id="GO:0016491">
    <property type="term" value="F:oxidoreductase activity"/>
    <property type="evidence" value="ECO:0007669"/>
    <property type="project" value="InterPro"/>
</dbReference>
<evidence type="ECO:0000256" key="1">
    <source>
        <dbReference type="SAM" id="MobiDB-lite"/>
    </source>
</evidence>
<accession>A0A382EW12</accession>
<proteinExistence type="predicted"/>
<protein>
    <recommendedName>
        <fullName evidence="2">Thioredoxin domain-containing protein</fullName>
    </recommendedName>
</protein>
<evidence type="ECO:0000259" key="2">
    <source>
        <dbReference type="PROSITE" id="PS51352"/>
    </source>
</evidence>
<dbReference type="PROSITE" id="PS51352">
    <property type="entry name" value="THIOREDOXIN_2"/>
    <property type="match status" value="1"/>
</dbReference>
<reference evidence="3" key="1">
    <citation type="submission" date="2018-05" db="EMBL/GenBank/DDBJ databases">
        <authorList>
            <person name="Lanie J.A."/>
            <person name="Ng W.-L."/>
            <person name="Kazmierczak K.M."/>
            <person name="Andrzejewski T.M."/>
            <person name="Davidsen T.M."/>
            <person name="Wayne K.J."/>
            <person name="Tettelin H."/>
            <person name="Glass J.I."/>
            <person name="Rusch D."/>
            <person name="Podicherti R."/>
            <person name="Tsui H.-C.T."/>
            <person name="Winkler M.E."/>
        </authorList>
    </citation>
    <scope>NUCLEOTIDE SEQUENCE</scope>
</reference>
<dbReference type="GO" id="GO:0016209">
    <property type="term" value="F:antioxidant activity"/>
    <property type="evidence" value="ECO:0007669"/>
    <property type="project" value="InterPro"/>
</dbReference>
<sequence>MALSACGTEETDPETQSGPPALDLENGERVLDSASCPEDAHKSTCPGAAMPEFELADFQDDSPYLGETYGLSRFEGNVTIVTLWAAWCSYCRGQAQIMEMIKTEVLEAGRDINFASINVTSGVEAQPLLAEICSFPLLQDTNEVAAWDLMGGSKDDMYIYGTDGKLLIYLKASSEISTRLSTIGGYANVRDALMAATE</sequence>
<dbReference type="InterPro" id="IPR013766">
    <property type="entry name" value="Thioredoxin_domain"/>
</dbReference>
<dbReference type="InterPro" id="IPR036249">
    <property type="entry name" value="Thioredoxin-like_sf"/>
</dbReference>
<organism evidence="3">
    <name type="scientific">marine metagenome</name>
    <dbReference type="NCBI Taxonomy" id="408172"/>
    <lineage>
        <taxon>unclassified sequences</taxon>
        <taxon>metagenomes</taxon>
        <taxon>ecological metagenomes</taxon>
    </lineage>
</organism>
<gene>
    <name evidence="3" type="ORF">METZ01_LOCUS206987</name>
</gene>
<dbReference type="Pfam" id="PF00578">
    <property type="entry name" value="AhpC-TSA"/>
    <property type="match status" value="1"/>
</dbReference>
<dbReference type="SUPFAM" id="SSF52833">
    <property type="entry name" value="Thioredoxin-like"/>
    <property type="match status" value="1"/>
</dbReference>
<feature type="region of interest" description="Disordered" evidence="1">
    <location>
        <begin position="1"/>
        <end position="25"/>
    </location>
</feature>